<name>A0A9W4XXB0_9PLEO</name>
<keyword evidence="3" id="KW-1185">Reference proteome</keyword>
<accession>A0A9W4XXB0</accession>
<protein>
    <submittedName>
        <fullName evidence="2">Uncharacterized protein</fullName>
    </submittedName>
</protein>
<dbReference type="OrthoDB" id="3795483at2759"/>
<evidence type="ECO:0000313" key="2">
    <source>
        <dbReference type="EMBL" id="CAI6337417.1"/>
    </source>
</evidence>
<organism evidence="2 3">
    <name type="scientific">Periconia digitata</name>
    <dbReference type="NCBI Taxonomy" id="1303443"/>
    <lineage>
        <taxon>Eukaryota</taxon>
        <taxon>Fungi</taxon>
        <taxon>Dikarya</taxon>
        <taxon>Ascomycota</taxon>
        <taxon>Pezizomycotina</taxon>
        <taxon>Dothideomycetes</taxon>
        <taxon>Pleosporomycetidae</taxon>
        <taxon>Pleosporales</taxon>
        <taxon>Massarineae</taxon>
        <taxon>Periconiaceae</taxon>
        <taxon>Periconia</taxon>
    </lineage>
</organism>
<dbReference type="AlphaFoldDB" id="A0A9W4XXB0"/>
<reference evidence="2" key="1">
    <citation type="submission" date="2023-01" db="EMBL/GenBank/DDBJ databases">
        <authorList>
            <person name="Van Ghelder C."/>
            <person name="Rancurel C."/>
        </authorList>
    </citation>
    <scope>NUCLEOTIDE SEQUENCE</scope>
    <source>
        <strain evidence="2">CNCM I-4278</strain>
    </source>
</reference>
<dbReference type="EMBL" id="CAOQHR010000007">
    <property type="protein sequence ID" value="CAI6337417.1"/>
    <property type="molecule type" value="Genomic_DNA"/>
</dbReference>
<evidence type="ECO:0000256" key="1">
    <source>
        <dbReference type="SAM" id="MobiDB-lite"/>
    </source>
</evidence>
<dbReference type="Proteomes" id="UP001152607">
    <property type="component" value="Unassembled WGS sequence"/>
</dbReference>
<gene>
    <name evidence="2" type="ORF">PDIGIT_LOCUS10529</name>
</gene>
<feature type="compositionally biased region" description="Acidic residues" evidence="1">
    <location>
        <begin position="73"/>
        <end position="149"/>
    </location>
</feature>
<feature type="region of interest" description="Disordered" evidence="1">
    <location>
        <begin position="54"/>
        <end position="149"/>
    </location>
</feature>
<comment type="caution">
    <text evidence="2">The sequence shown here is derived from an EMBL/GenBank/DDBJ whole genome shotgun (WGS) entry which is preliminary data.</text>
</comment>
<proteinExistence type="predicted"/>
<evidence type="ECO:0000313" key="3">
    <source>
        <dbReference type="Proteomes" id="UP001152607"/>
    </source>
</evidence>
<sequence length="373" mass="42598">MAAHPGKPSKLLELPLELKGQVFKWVSARDFSERSVLQRWFERKDIEQKIAFIKANNPDCLEPRPYYIPDNEPIVDDDVESDDDEDAGSERESDDSDMDEDEYDYEADEMDEDGDEEDSMDEDGDEEEDEEDAMNQDGDDESDMEEDLEQDGADIEEELAEDDEDDLEMGEYVHPHPKWAHVPKFLRLTKYPPPPELLGINKALSEQALSWFSDVAVLEIDVTVSFVHASFFLETLLQIGDAAFSPLEKVKKAKIEVVWDSLWVRASDNDFVVSVFPAELRGRIDAVKQLLMHTPSLEAVTIEWFDSTDDPEAQMLVADICEPFLELSASIEVKQTIQEPGVKKPGDKSFKRRKVGKLRAEFQEIINARRGFI</sequence>